<dbReference type="PANTHER" id="PTHR24025:SF23">
    <property type="entry name" value="NEURAL-CADHERIN"/>
    <property type="match status" value="1"/>
</dbReference>
<keyword evidence="6" id="KW-1133">Transmembrane helix</keyword>
<reference evidence="10 11" key="1">
    <citation type="submission" date="2024-11" db="EMBL/GenBank/DDBJ databases">
        <title>Chromosome-level genome assembly of the freshwater bivalve Anodonta woodiana.</title>
        <authorList>
            <person name="Chen X."/>
        </authorList>
    </citation>
    <scope>NUCLEOTIDE SEQUENCE [LARGE SCALE GENOMIC DNA]</scope>
    <source>
        <strain evidence="10">MN2024</strain>
        <tissue evidence="10">Gills</tissue>
    </source>
</reference>
<sequence>AVDYESDPIMKLIVAATVNGNYAYTTVTVNLQDINDNVPTFTQDRYVSAVWEEMRRNTFVTQ</sequence>
<dbReference type="AlphaFoldDB" id="A0ABD3WXU9"/>
<organism evidence="10 11">
    <name type="scientific">Sinanodonta woodiana</name>
    <name type="common">Chinese pond mussel</name>
    <name type="synonym">Anodonta woodiana</name>
    <dbReference type="NCBI Taxonomy" id="1069815"/>
    <lineage>
        <taxon>Eukaryota</taxon>
        <taxon>Metazoa</taxon>
        <taxon>Spiralia</taxon>
        <taxon>Lophotrochozoa</taxon>
        <taxon>Mollusca</taxon>
        <taxon>Bivalvia</taxon>
        <taxon>Autobranchia</taxon>
        <taxon>Heteroconchia</taxon>
        <taxon>Palaeoheterodonta</taxon>
        <taxon>Unionida</taxon>
        <taxon>Unionoidea</taxon>
        <taxon>Unionidae</taxon>
        <taxon>Unioninae</taxon>
        <taxon>Sinanodonta</taxon>
    </lineage>
</organism>
<gene>
    <name evidence="10" type="ORF">ACJMK2_030703</name>
</gene>
<evidence type="ECO:0000256" key="5">
    <source>
        <dbReference type="ARBA" id="ARBA00022889"/>
    </source>
</evidence>
<dbReference type="PANTHER" id="PTHR24025">
    <property type="entry name" value="DESMOGLEIN FAMILY MEMBER"/>
    <property type="match status" value="1"/>
</dbReference>
<evidence type="ECO:0000256" key="3">
    <source>
        <dbReference type="ARBA" id="ARBA00022737"/>
    </source>
</evidence>
<evidence type="ECO:0000256" key="6">
    <source>
        <dbReference type="ARBA" id="ARBA00022989"/>
    </source>
</evidence>
<evidence type="ECO:0000259" key="9">
    <source>
        <dbReference type="PROSITE" id="PS50268"/>
    </source>
</evidence>
<dbReference type="InterPro" id="IPR020894">
    <property type="entry name" value="Cadherin_CS"/>
</dbReference>
<name>A0ABD3WXU9_SINWO</name>
<dbReference type="GO" id="GO:0005509">
    <property type="term" value="F:calcium ion binding"/>
    <property type="evidence" value="ECO:0007669"/>
    <property type="project" value="UniProtKB-UniRule"/>
</dbReference>
<keyword evidence="3" id="KW-0677">Repeat</keyword>
<evidence type="ECO:0000313" key="10">
    <source>
        <dbReference type="EMBL" id="KAL3878340.1"/>
    </source>
</evidence>
<keyword evidence="2" id="KW-0812">Transmembrane</keyword>
<proteinExistence type="predicted"/>
<keyword evidence="4 8" id="KW-0106">Calcium</keyword>
<dbReference type="GO" id="GO:0007155">
    <property type="term" value="P:cell adhesion"/>
    <property type="evidence" value="ECO:0007669"/>
    <property type="project" value="UniProtKB-KW"/>
</dbReference>
<dbReference type="SUPFAM" id="SSF49313">
    <property type="entry name" value="Cadherin-like"/>
    <property type="match status" value="1"/>
</dbReference>
<protein>
    <recommendedName>
        <fullName evidence="9">Cadherin domain-containing protein</fullName>
    </recommendedName>
</protein>
<keyword evidence="5" id="KW-0130">Cell adhesion</keyword>
<dbReference type="GO" id="GO:0016020">
    <property type="term" value="C:membrane"/>
    <property type="evidence" value="ECO:0007669"/>
    <property type="project" value="UniProtKB-SubCell"/>
</dbReference>
<feature type="non-terminal residue" evidence="10">
    <location>
        <position position="62"/>
    </location>
</feature>
<dbReference type="PROSITE" id="PS50268">
    <property type="entry name" value="CADHERIN_2"/>
    <property type="match status" value="1"/>
</dbReference>
<evidence type="ECO:0000256" key="1">
    <source>
        <dbReference type="ARBA" id="ARBA00004370"/>
    </source>
</evidence>
<accession>A0ABD3WXU9</accession>
<feature type="non-terminal residue" evidence="10">
    <location>
        <position position="1"/>
    </location>
</feature>
<keyword evidence="7" id="KW-0472">Membrane</keyword>
<feature type="domain" description="Cadherin" evidence="9">
    <location>
        <begin position="2"/>
        <end position="41"/>
    </location>
</feature>
<dbReference type="Gene3D" id="2.60.40.60">
    <property type="entry name" value="Cadherins"/>
    <property type="match status" value="1"/>
</dbReference>
<dbReference type="PROSITE" id="PS00232">
    <property type="entry name" value="CADHERIN_1"/>
    <property type="match status" value="1"/>
</dbReference>
<dbReference type="PRINTS" id="PR00205">
    <property type="entry name" value="CADHERIN"/>
</dbReference>
<evidence type="ECO:0000256" key="8">
    <source>
        <dbReference type="PROSITE-ProRule" id="PRU00043"/>
    </source>
</evidence>
<evidence type="ECO:0000313" key="11">
    <source>
        <dbReference type="Proteomes" id="UP001634394"/>
    </source>
</evidence>
<dbReference type="InterPro" id="IPR002126">
    <property type="entry name" value="Cadherin-like_dom"/>
</dbReference>
<comment type="caution">
    <text evidence="10">The sequence shown here is derived from an EMBL/GenBank/DDBJ whole genome shotgun (WGS) entry which is preliminary data.</text>
</comment>
<dbReference type="InterPro" id="IPR015919">
    <property type="entry name" value="Cadherin-like_sf"/>
</dbReference>
<dbReference type="Proteomes" id="UP001634394">
    <property type="component" value="Unassembled WGS sequence"/>
</dbReference>
<keyword evidence="11" id="KW-1185">Reference proteome</keyword>
<evidence type="ECO:0000256" key="4">
    <source>
        <dbReference type="ARBA" id="ARBA00022837"/>
    </source>
</evidence>
<evidence type="ECO:0000256" key="7">
    <source>
        <dbReference type="ARBA" id="ARBA00023136"/>
    </source>
</evidence>
<comment type="subcellular location">
    <subcellularLocation>
        <location evidence="1">Membrane</location>
    </subcellularLocation>
</comment>
<dbReference type="EMBL" id="JBJQND010000004">
    <property type="protein sequence ID" value="KAL3878340.1"/>
    <property type="molecule type" value="Genomic_DNA"/>
</dbReference>
<evidence type="ECO:0000256" key="2">
    <source>
        <dbReference type="ARBA" id="ARBA00022692"/>
    </source>
</evidence>
<dbReference type="InterPro" id="IPR050971">
    <property type="entry name" value="Cadherin-domain_protein"/>
</dbReference>